<evidence type="ECO:0000259" key="9">
    <source>
        <dbReference type="Pfam" id="PF07779"/>
    </source>
</evidence>
<name>A0A3N4LS47_9PEZI</name>
<feature type="transmembrane region" description="Helical" evidence="8">
    <location>
        <begin position="369"/>
        <end position="386"/>
    </location>
</feature>
<feature type="transmembrane region" description="Helical" evidence="8">
    <location>
        <begin position="20"/>
        <end position="40"/>
    </location>
</feature>
<reference evidence="11 12" key="1">
    <citation type="journal article" date="2018" name="Nat. Ecol. Evol.">
        <title>Pezizomycetes genomes reveal the molecular basis of ectomycorrhizal truffle lifestyle.</title>
        <authorList>
            <person name="Murat C."/>
            <person name="Payen T."/>
            <person name="Noel B."/>
            <person name="Kuo A."/>
            <person name="Morin E."/>
            <person name="Chen J."/>
            <person name="Kohler A."/>
            <person name="Krizsan K."/>
            <person name="Balestrini R."/>
            <person name="Da Silva C."/>
            <person name="Montanini B."/>
            <person name="Hainaut M."/>
            <person name="Levati E."/>
            <person name="Barry K.W."/>
            <person name="Belfiori B."/>
            <person name="Cichocki N."/>
            <person name="Clum A."/>
            <person name="Dockter R.B."/>
            <person name="Fauchery L."/>
            <person name="Guy J."/>
            <person name="Iotti M."/>
            <person name="Le Tacon F."/>
            <person name="Lindquist E.A."/>
            <person name="Lipzen A."/>
            <person name="Malagnac F."/>
            <person name="Mello A."/>
            <person name="Molinier V."/>
            <person name="Miyauchi S."/>
            <person name="Poulain J."/>
            <person name="Riccioni C."/>
            <person name="Rubini A."/>
            <person name="Sitrit Y."/>
            <person name="Splivallo R."/>
            <person name="Traeger S."/>
            <person name="Wang M."/>
            <person name="Zifcakova L."/>
            <person name="Wipf D."/>
            <person name="Zambonelli A."/>
            <person name="Paolocci F."/>
            <person name="Nowrousian M."/>
            <person name="Ottonello S."/>
            <person name="Baldrian P."/>
            <person name="Spatafora J.W."/>
            <person name="Henrissat B."/>
            <person name="Nagy L.G."/>
            <person name="Aury J.M."/>
            <person name="Wincker P."/>
            <person name="Grigoriev I.V."/>
            <person name="Bonfante P."/>
            <person name="Martin F.M."/>
        </authorList>
    </citation>
    <scope>NUCLEOTIDE SEQUENCE [LARGE SCALE GENOMIC DNA]</scope>
    <source>
        <strain evidence="11 12">ATCC MYA-4762</strain>
    </source>
</reference>
<feature type="transmembrane region" description="Helical" evidence="8">
    <location>
        <begin position="553"/>
        <end position="574"/>
    </location>
</feature>
<accession>A0A3N4LS47</accession>
<protein>
    <submittedName>
        <fullName evidence="11">Cas1p-domain-containing protein</fullName>
    </submittedName>
</protein>
<dbReference type="GO" id="GO:0016020">
    <property type="term" value="C:membrane"/>
    <property type="evidence" value="ECO:0007669"/>
    <property type="project" value="UniProtKB-SubCell"/>
</dbReference>
<evidence type="ECO:0000256" key="6">
    <source>
        <dbReference type="ARBA" id="ARBA00023136"/>
    </source>
</evidence>
<keyword evidence="7" id="KW-0325">Glycoprotein</keyword>
<feature type="transmembrane region" description="Helical" evidence="8">
    <location>
        <begin position="463"/>
        <end position="486"/>
    </location>
</feature>
<evidence type="ECO:0000256" key="4">
    <source>
        <dbReference type="ARBA" id="ARBA00022692"/>
    </source>
</evidence>
<proteinExistence type="inferred from homology"/>
<dbReference type="PANTHER" id="PTHR13533:SF1">
    <property type="entry name" value="N-ACETYLNEURAMINATE 9-O-ACETYLTRANSFERASE"/>
    <property type="match status" value="1"/>
</dbReference>
<feature type="transmembrane region" description="Helical" evidence="8">
    <location>
        <begin position="637"/>
        <end position="654"/>
    </location>
</feature>
<feature type="domain" description="NXPE C-terminal" evidence="10">
    <location>
        <begin position="73"/>
        <end position="118"/>
    </location>
</feature>
<feature type="transmembrane region" description="Helical" evidence="8">
    <location>
        <begin position="594"/>
        <end position="616"/>
    </location>
</feature>
<evidence type="ECO:0000256" key="3">
    <source>
        <dbReference type="ARBA" id="ARBA00022679"/>
    </source>
</evidence>
<evidence type="ECO:0000313" key="12">
    <source>
        <dbReference type="Proteomes" id="UP000267821"/>
    </source>
</evidence>
<feature type="transmembrane region" description="Helical" evidence="8">
    <location>
        <begin position="666"/>
        <end position="683"/>
    </location>
</feature>
<evidence type="ECO:0000256" key="5">
    <source>
        <dbReference type="ARBA" id="ARBA00022989"/>
    </source>
</evidence>
<dbReference type="PANTHER" id="PTHR13533">
    <property type="entry name" value="N-ACETYLNEURAMINATE 9-O-ACETYLTRANSFERASE"/>
    <property type="match status" value="1"/>
</dbReference>
<dbReference type="EMBL" id="ML121537">
    <property type="protein sequence ID" value="RPB25640.1"/>
    <property type="molecule type" value="Genomic_DNA"/>
</dbReference>
<feature type="transmembrane region" description="Helical" evidence="8">
    <location>
        <begin position="321"/>
        <end position="340"/>
    </location>
</feature>
<dbReference type="Pfam" id="PF07779">
    <property type="entry name" value="Cas1_AcylT"/>
    <property type="match status" value="1"/>
</dbReference>
<feature type="domain" description="Cas1p 10 TM acyl transferase" evidence="9">
    <location>
        <begin position="307"/>
        <end position="764"/>
    </location>
</feature>
<evidence type="ECO:0000313" key="11">
    <source>
        <dbReference type="EMBL" id="RPB25640.1"/>
    </source>
</evidence>
<evidence type="ECO:0000256" key="1">
    <source>
        <dbReference type="ARBA" id="ARBA00004141"/>
    </source>
</evidence>
<evidence type="ECO:0000256" key="2">
    <source>
        <dbReference type="ARBA" id="ARBA00010666"/>
    </source>
</evidence>
<dbReference type="Pfam" id="PF24536">
    <property type="entry name" value="NXPE4_C"/>
    <property type="match status" value="1"/>
</dbReference>
<evidence type="ECO:0000256" key="8">
    <source>
        <dbReference type="SAM" id="Phobius"/>
    </source>
</evidence>
<feature type="transmembrane region" description="Helical" evidence="8">
    <location>
        <begin position="522"/>
        <end position="541"/>
    </location>
</feature>
<comment type="subcellular location">
    <subcellularLocation>
        <location evidence="1">Membrane</location>
        <topology evidence="1">Multi-pass membrane protein</topology>
    </subcellularLocation>
</comment>
<feature type="transmembrane region" description="Helical" evidence="8">
    <location>
        <begin position="398"/>
        <end position="418"/>
    </location>
</feature>
<keyword evidence="6 8" id="KW-0472">Membrane</keyword>
<dbReference type="OrthoDB" id="1932925at2759"/>
<keyword evidence="5 8" id="KW-1133">Transmembrane helix</keyword>
<dbReference type="AlphaFoldDB" id="A0A3N4LS47"/>
<dbReference type="InterPro" id="IPR057106">
    <property type="entry name" value="NXPE4_C"/>
</dbReference>
<dbReference type="GO" id="GO:0016740">
    <property type="term" value="F:transferase activity"/>
    <property type="evidence" value="ECO:0007669"/>
    <property type="project" value="UniProtKB-KW"/>
</dbReference>
<keyword evidence="4 8" id="KW-0812">Transmembrane</keyword>
<sequence>MVRLLRPSSSVGKVGSEISNHLFAILASFLTLAVIVRYCWHDSPDPFKCNALLQKGHWLDHPASGSEGVPKIWQTPGCTIRHYKSKDIQSCLEDKRLLFVGDSTIRQVFWATAISLDPKFESNLDDKHSDQVLTDGGVKLEFIWDPWLNGSRLNSELEAFVKSGESAAVLLAGAGLWHSKYVDVNPGAHWKTSIDNVLEHMKWAKTTVLRPRSDLLLLAPVTVPAWNKLSAVNNGTLLHDEVDMMNNYLKKMTHAQGADVFWAFNKFTEGLPQTFDESGIHNVQSIANLKADALLNLRCNSERAQYPVDGTCCNVYKAPNYLQWVALVGTFALSIVFLIVNDDRTPSASTAPLTMLSRLRRMLPLPHNHAAPIVFGLTVILCYYADRTQVLRKSHKHYLNSESFGMVIVTILLGFFTIRKTSTDPRTAQTQPFIGRNQTDEWKGWMQFVILIYHYTGASKIAWIYEIIRLLVASYLFMTGYGHTIYFYKKKDFSLKRVAGVLIRLNLLSLALPYMMGTDYLFYYFAPLVSYWFIVVYLTMWVGHKYNVNTKFLLVKIGVSALLATGFTMKSGILEGIFGLLKAVAKVDWNVTEWRFRVFLDMWIVYVGMLVAIVFIKLSNPSSSIVNRPRWPMFENTAVILSAMALPGFIYYQSTFPNKFAYNESHPYVSFIPIVAFIILRNATPTLRNTYIGAYSWLGKCSLETFTLQFHIWMAADTKALLDYGIFGSDSRWLNFTISTILFICASNGVANATGVLTSWILGIQIGEVNEVQKSSGPRAPRMPRMPVLPTNAKDAVEMQPLAGKADGEANGSTAKSGPVIKEENLRLPIKLGGWLLLMWFMNLTY</sequence>
<keyword evidence="12" id="KW-1185">Reference proteome</keyword>
<feature type="transmembrane region" description="Helical" evidence="8">
    <location>
        <begin position="498"/>
        <end position="516"/>
    </location>
</feature>
<dbReference type="GO" id="GO:0005975">
    <property type="term" value="P:carbohydrate metabolic process"/>
    <property type="evidence" value="ECO:0007669"/>
    <property type="project" value="UniProtKB-ARBA"/>
</dbReference>
<dbReference type="GO" id="GO:0005794">
    <property type="term" value="C:Golgi apparatus"/>
    <property type="evidence" value="ECO:0007669"/>
    <property type="project" value="UniProtKB-ARBA"/>
</dbReference>
<gene>
    <name evidence="11" type="ORF">L211DRAFT_94490</name>
</gene>
<evidence type="ECO:0000256" key="7">
    <source>
        <dbReference type="ARBA" id="ARBA00023180"/>
    </source>
</evidence>
<dbReference type="Proteomes" id="UP000267821">
    <property type="component" value="Unassembled WGS sequence"/>
</dbReference>
<evidence type="ECO:0000259" key="10">
    <source>
        <dbReference type="Pfam" id="PF24536"/>
    </source>
</evidence>
<organism evidence="11 12">
    <name type="scientific">Terfezia boudieri ATCC MYA-4762</name>
    <dbReference type="NCBI Taxonomy" id="1051890"/>
    <lineage>
        <taxon>Eukaryota</taxon>
        <taxon>Fungi</taxon>
        <taxon>Dikarya</taxon>
        <taxon>Ascomycota</taxon>
        <taxon>Pezizomycotina</taxon>
        <taxon>Pezizomycetes</taxon>
        <taxon>Pezizales</taxon>
        <taxon>Pezizaceae</taxon>
        <taxon>Terfezia</taxon>
    </lineage>
</organism>
<dbReference type="InParanoid" id="A0A3N4LS47"/>
<comment type="similarity">
    <text evidence="2">Belongs to the PC-esterase family. CASD1 subfamily.</text>
</comment>
<keyword evidence="3" id="KW-0808">Transferase</keyword>
<dbReference type="InterPro" id="IPR012419">
    <property type="entry name" value="Cas1_AcylTrans_dom"/>
</dbReference>